<keyword evidence="9" id="KW-1185">Reference proteome</keyword>
<name>A0ABT1S152_9FIRM</name>
<evidence type="ECO:0000256" key="5">
    <source>
        <dbReference type="ARBA" id="ARBA00023136"/>
    </source>
</evidence>
<comment type="caution">
    <text evidence="8">The sequence shown here is derived from an EMBL/GenBank/DDBJ whole genome shotgun (WGS) entry which is preliminary data.</text>
</comment>
<dbReference type="SUPFAM" id="SSF103473">
    <property type="entry name" value="MFS general substrate transporter"/>
    <property type="match status" value="1"/>
</dbReference>
<feature type="transmembrane region" description="Helical" evidence="6">
    <location>
        <begin position="367"/>
        <end position="390"/>
    </location>
</feature>
<evidence type="ECO:0000313" key="9">
    <source>
        <dbReference type="Proteomes" id="UP001524473"/>
    </source>
</evidence>
<protein>
    <submittedName>
        <fullName evidence="8">MFS transporter</fullName>
    </submittedName>
</protein>
<evidence type="ECO:0000256" key="2">
    <source>
        <dbReference type="ARBA" id="ARBA00022448"/>
    </source>
</evidence>
<evidence type="ECO:0000256" key="1">
    <source>
        <dbReference type="ARBA" id="ARBA00004651"/>
    </source>
</evidence>
<feature type="transmembrane region" description="Helical" evidence="6">
    <location>
        <begin position="82"/>
        <end position="99"/>
    </location>
</feature>
<feature type="transmembrane region" description="Helical" evidence="6">
    <location>
        <begin position="41"/>
        <end position="61"/>
    </location>
</feature>
<keyword evidence="5 6" id="KW-0472">Membrane</keyword>
<dbReference type="InterPro" id="IPR020846">
    <property type="entry name" value="MFS_dom"/>
</dbReference>
<evidence type="ECO:0000256" key="6">
    <source>
        <dbReference type="SAM" id="Phobius"/>
    </source>
</evidence>
<feature type="transmembrane region" description="Helical" evidence="6">
    <location>
        <begin position="169"/>
        <end position="192"/>
    </location>
</feature>
<accession>A0ABT1S152</accession>
<dbReference type="InterPro" id="IPR036259">
    <property type="entry name" value="MFS_trans_sf"/>
</dbReference>
<dbReference type="RefSeq" id="WP_066860862.1">
    <property type="nucleotide sequence ID" value="NZ_CABKVV010000010.1"/>
</dbReference>
<dbReference type="Proteomes" id="UP001524473">
    <property type="component" value="Unassembled WGS sequence"/>
</dbReference>
<keyword evidence="2" id="KW-0813">Transport</keyword>
<dbReference type="Gene3D" id="1.20.1250.20">
    <property type="entry name" value="MFS general substrate transporter like domains"/>
    <property type="match status" value="1"/>
</dbReference>
<dbReference type="GeneID" id="90531303"/>
<dbReference type="InterPro" id="IPR011701">
    <property type="entry name" value="MFS"/>
</dbReference>
<dbReference type="InterPro" id="IPR052714">
    <property type="entry name" value="MFS_Exporter"/>
</dbReference>
<keyword evidence="3 6" id="KW-0812">Transmembrane</keyword>
<dbReference type="PANTHER" id="PTHR23531">
    <property type="entry name" value="QUINOLENE RESISTANCE PROTEIN NORA"/>
    <property type="match status" value="1"/>
</dbReference>
<dbReference type="PROSITE" id="PS50850">
    <property type="entry name" value="MFS"/>
    <property type="match status" value="1"/>
</dbReference>
<organism evidence="8 9">
    <name type="scientific">Neglectibacter timonensis</name>
    <dbReference type="NCBI Taxonomy" id="1776382"/>
    <lineage>
        <taxon>Bacteria</taxon>
        <taxon>Bacillati</taxon>
        <taxon>Bacillota</taxon>
        <taxon>Clostridia</taxon>
        <taxon>Eubacteriales</taxon>
        <taxon>Oscillospiraceae</taxon>
        <taxon>Neglectibacter</taxon>
    </lineage>
</organism>
<dbReference type="EMBL" id="JANFZH010000027">
    <property type="protein sequence ID" value="MCQ4840655.1"/>
    <property type="molecule type" value="Genomic_DNA"/>
</dbReference>
<evidence type="ECO:0000256" key="3">
    <source>
        <dbReference type="ARBA" id="ARBA00022692"/>
    </source>
</evidence>
<dbReference type="Pfam" id="PF07690">
    <property type="entry name" value="MFS_1"/>
    <property type="match status" value="1"/>
</dbReference>
<feature type="transmembrane region" description="Helical" evidence="6">
    <location>
        <begin position="141"/>
        <end position="163"/>
    </location>
</feature>
<feature type="transmembrane region" description="Helical" evidence="6">
    <location>
        <begin position="274"/>
        <end position="294"/>
    </location>
</feature>
<feature type="transmembrane region" description="Helical" evidence="6">
    <location>
        <begin position="213"/>
        <end position="238"/>
    </location>
</feature>
<proteinExistence type="predicted"/>
<feature type="domain" description="Major facilitator superfamily (MFS) profile" evidence="7">
    <location>
        <begin position="16"/>
        <end position="394"/>
    </location>
</feature>
<evidence type="ECO:0000256" key="4">
    <source>
        <dbReference type="ARBA" id="ARBA00022989"/>
    </source>
</evidence>
<dbReference type="CDD" id="cd17489">
    <property type="entry name" value="MFS_YfcJ_like"/>
    <property type="match status" value="1"/>
</dbReference>
<feature type="transmembrane region" description="Helical" evidence="6">
    <location>
        <begin position="105"/>
        <end position="129"/>
    </location>
</feature>
<reference evidence="8 9" key="1">
    <citation type="submission" date="2022-06" db="EMBL/GenBank/DDBJ databases">
        <title>Isolation of gut microbiota from human fecal samples.</title>
        <authorList>
            <person name="Pamer E.G."/>
            <person name="Barat B."/>
            <person name="Waligurski E."/>
            <person name="Medina S."/>
            <person name="Paddock L."/>
            <person name="Mostad J."/>
        </authorList>
    </citation>
    <scope>NUCLEOTIDE SEQUENCE [LARGE SCALE GENOMIC DNA]</scope>
    <source>
        <strain evidence="8 9">DFI.9.73</strain>
    </source>
</reference>
<evidence type="ECO:0000259" key="7">
    <source>
        <dbReference type="PROSITE" id="PS50850"/>
    </source>
</evidence>
<feature type="transmembrane region" description="Helical" evidence="6">
    <location>
        <begin position="244"/>
        <end position="262"/>
    </location>
</feature>
<dbReference type="PANTHER" id="PTHR23531:SF1">
    <property type="entry name" value="QUINOLENE RESISTANCE PROTEIN NORA"/>
    <property type="match status" value="1"/>
</dbReference>
<gene>
    <name evidence="8" type="ORF">NE695_12120</name>
</gene>
<keyword evidence="4 6" id="KW-1133">Transmembrane helix</keyword>
<comment type="subcellular location">
    <subcellularLocation>
        <location evidence="1">Cell membrane</location>
        <topology evidence="1">Multi-pass membrane protein</topology>
    </subcellularLocation>
</comment>
<evidence type="ECO:0000313" key="8">
    <source>
        <dbReference type="EMBL" id="MCQ4840655.1"/>
    </source>
</evidence>
<sequence>MGKQSQTQKEKLWTGSYLLLIAMGTMTSTCFYMVNPTITKYAVGLGASVAAAGVISGLFSITALVARPFSGLVADRVNRKRLLIFSTCVMGLAALGYSVSRTVPLLIAFRILHGVAFAFSGTVNVTMIASLVPRSRLGEGVGYYGLVNIFATAIGPSLGLSLGDAFGFGLSYVISGILLFAAAGFALLIPLTQPPSPKGTARKGIRLDDLVSLKVLPLALLGGLFSMSNGIIGSYIALLGDVRGIVNIGLYFTVNAAVLLLVRPLAGKLSDRKNGLLLVFPAMLLDGAALLLLGRAGALWMVSLAAVLKAMGQGSGQPTLQAASLKLLPPEKSGVASSTFYIGGDVGQGLGPMLAGAMVGACGADSAGYGVMFTCASLIFAAGLLGFALYRLKQKGSPLPAAQAEEG</sequence>
<feature type="transmembrane region" description="Helical" evidence="6">
    <location>
        <begin position="12"/>
        <end position="35"/>
    </location>
</feature>